<evidence type="ECO:0000313" key="2">
    <source>
        <dbReference type="Proteomes" id="UP001523392"/>
    </source>
</evidence>
<dbReference type="Proteomes" id="UP001523392">
    <property type="component" value="Unassembled WGS sequence"/>
</dbReference>
<dbReference type="RefSeq" id="WP_252952295.1">
    <property type="nucleotide sequence ID" value="NZ_JAFIRR010000030.1"/>
</dbReference>
<sequence length="417" mass="44860">MCELTSAAYIAAALAAAGTTAPVIGQQQSRDAEQRAIAAEALRQQEFSDRQRAAVDTGRQAFEQENIQDAQAKAGQQREDAYRTAAEPSIPTYLPGQENAPQVVRDAVDQRRAANASTLGEEAKRKAALESWADALLGGRIAVNRSGQGVAREASFAQGSMEANKAERAAAKQKGSDWRFVGDLLNGAAMVVGAGGYRQRADARERLDGNAVWRARRRLQDAARQPRSVRAAGGAGLMPQRPSAWRIWLVKLQMRCLAARARYRQVRARARGAQHFALTAQRVAVRVADIAQVEMDGFPSAPGVAVMHDGTRHDLPTGTTLSLCGRSWPEVRAMSVLFPTTDDDGSIRLMETPVAGWAWIGGAAGPITPAGTLMELPDDAAWKLDGRVATVGTGEFFASVPAYQRWLEIRHAAVTPA</sequence>
<reference evidence="1 2" key="1">
    <citation type="submission" date="2021-12" db="EMBL/GenBank/DDBJ databases">
        <title>Siccirubricoccus leaddurans sp. nov., a high concentration Zn2+ tolerance bacterium.</title>
        <authorList>
            <person name="Cao Y."/>
        </authorList>
    </citation>
    <scope>NUCLEOTIDE SEQUENCE [LARGE SCALE GENOMIC DNA]</scope>
    <source>
        <strain evidence="1 2">KC 17139</strain>
    </source>
</reference>
<dbReference type="EMBL" id="JAFIRR010000030">
    <property type="protein sequence ID" value="MCO6415699.1"/>
    <property type="molecule type" value="Genomic_DNA"/>
</dbReference>
<protein>
    <submittedName>
        <fullName evidence="1">Uncharacterized protein</fullName>
    </submittedName>
</protein>
<proteinExistence type="predicted"/>
<evidence type="ECO:0000313" key="1">
    <source>
        <dbReference type="EMBL" id="MCO6415699.1"/>
    </source>
</evidence>
<organism evidence="1 2">
    <name type="scientific">Siccirubricoccus soli</name>
    <dbReference type="NCBI Taxonomy" id="2899147"/>
    <lineage>
        <taxon>Bacteria</taxon>
        <taxon>Pseudomonadati</taxon>
        <taxon>Pseudomonadota</taxon>
        <taxon>Alphaproteobacteria</taxon>
        <taxon>Acetobacterales</taxon>
        <taxon>Roseomonadaceae</taxon>
        <taxon>Siccirubricoccus</taxon>
    </lineage>
</organism>
<accession>A0ABT1D1E0</accession>
<name>A0ABT1D1E0_9PROT</name>
<gene>
    <name evidence="1" type="ORF">JYK14_05840</name>
</gene>
<comment type="caution">
    <text evidence="1">The sequence shown here is derived from an EMBL/GenBank/DDBJ whole genome shotgun (WGS) entry which is preliminary data.</text>
</comment>
<keyword evidence="2" id="KW-1185">Reference proteome</keyword>